<organism evidence="1 2">
    <name type="scientific">Pelagibacterium lentulum</name>
    <dbReference type="NCBI Taxonomy" id="2029865"/>
    <lineage>
        <taxon>Bacteria</taxon>
        <taxon>Pseudomonadati</taxon>
        <taxon>Pseudomonadota</taxon>
        <taxon>Alphaproteobacteria</taxon>
        <taxon>Hyphomicrobiales</taxon>
        <taxon>Devosiaceae</taxon>
        <taxon>Pelagibacterium</taxon>
    </lineage>
</organism>
<keyword evidence="1" id="KW-0378">Hydrolase</keyword>
<dbReference type="GO" id="GO:0016787">
    <property type="term" value="F:hydrolase activity"/>
    <property type="evidence" value="ECO:0007669"/>
    <property type="project" value="UniProtKB-KW"/>
</dbReference>
<dbReference type="Gene3D" id="3.40.50.1000">
    <property type="entry name" value="HAD superfamily/HAD-like"/>
    <property type="match status" value="1"/>
</dbReference>
<dbReference type="InterPro" id="IPR023198">
    <property type="entry name" value="PGP-like_dom2"/>
</dbReference>
<dbReference type="CDD" id="cd07526">
    <property type="entry name" value="HAD_BPGM_like"/>
    <property type="match status" value="1"/>
</dbReference>
<dbReference type="Proteomes" id="UP000596977">
    <property type="component" value="Unassembled WGS sequence"/>
</dbReference>
<proteinExistence type="predicted"/>
<dbReference type="PANTHER" id="PTHR18901">
    <property type="entry name" value="2-DEOXYGLUCOSE-6-PHOSPHATE PHOSPHATASE 2"/>
    <property type="match status" value="1"/>
</dbReference>
<dbReference type="SUPFAM" id="SSF56784">
    <property type="entry name" value="HAD-like"/>
    <property type="match status" value="1"/>
</dbReference>
<dbReference type="InterPro" id="IPR036412">
    <property type="entry name" value="HAD-like_sf"/>
</dbReference>
<comment type="caution">
    <text evidence="1">The sequence shown here is derived from an EMBL/GenBank/DDBJ whole genome shotgun (WGS) entry which is preliminary data.</text>
</comment>
<dbReference type="PANTHER" id="PTHR18901:SF38">
    <property type="entry name" value="PSEUDOURIDINE-5'-PHOSPHATASE"/>
    <property type="match status" value="1"/>
</dbReference>
<evidence type="ECO:0000313" key="1">
    <source>
        <dbReference type="EMBL" id="GGA39767.1"/>
    </source>
</evidence>
<name>A0A916R9J3_9HYPH</name>
<protein>
    <submittedName>
        <fullName evidence="1">Hydrolase</fullName>
    </submittedName>
</protein>
<dbReference type="SFLD" id="SFLDG01129">
    <property type="entry name" value="C1.5:_HAD__Beta-PGM__Phosphata"/>
    <property type="match status" value="1"/>
</dbReference>
<gene>
    <name evidence="1" type="ORF">GCM10011499_06550</name>
</gene>
<dbReference type="NCBIfam" id="TIGR01509">
    <property type="entry name" value="HAD-SF-IA-v3"/>
    <property type="match status" value="1"/>
</dbReference>
<dbReference type="RefSeq" id="WP_127073320.1">
    <property type="nucleotide sequence ID" value="NZ_BMKB01000001.1"/>
</dbReference>
<evidence type="ECO:0000313" key="2">
    <source>
        <dbReference type="Proteomes" id="UP000596977"/>
    </source>
</evidence>
<dbReference type="AlphaFoldDB" id="A0A916R9J3"/>
<dbReference type="InterPro" id="IPR006439">
    <property type="entry name" value="HAD-SF_hydro_IA"/>
</dbReference>
<dbReference type="Pfam" id="PF00702">
    <property type="entry name" value="Hydrolase"/>
    <property type="match status" value="1"/>
</dbReference>
<dbReference type="EMBL" id="BMKB01000001">
    <property type="protein sequence ID" value="GGA39767.1"/>
    <property type="molecule type" value="Genomic_DNA"/>
</dbReference>
<dbReference type="Gene3D" id="1.10.150.240">
    <property type="entry name" value="Putative phosphatase, domain 2"/>
    <property type="match status" value="1"/>
</dbReference>
<accession>A0A916R9J3</accession>
<dbReference type="SFLD" id="SFLDG01135">
    <property type="entry name" value="C1.5.6:_HAD__Beta-PGM__Phospha"/>
    <property type="match status" value="1"/>
</dbReference>
<reference evidence="1 2" key="1">
    <citation type="journal article" date="2014" name="Int. J. Syst. Evol. Microbiol.">
        <title>Complete genome sequence of Corynebacterium casei LMG S-19264T (=DSM 44701T), isolated from a smear-ripened cheese.</title>
        <authorList>
            <consortium name="US DOE Joint Genome Institute (JGI-PGF)"/>
            <person name="Walter F."/>
            <person name="Albersmeier A."/>
            <person name="Kalinowski J."/>
            <person name="Ruckert C."/>
        </authorList>
    </citation>
    <scope>NUCLEOTIDE SEQUENCE [LARGE SCALE GENOMIC DNA]</scope>
    <source>
        <strain evidence="1 2">CGMCC 1.15896</strain>
    </source>
</reference>
<keyword evidence="2" id="KW-1185">Reference proteome</keyword>
<dbReference type="InterPro" id="IPR023214">
    <property type="entry name" value="HAD_sf"/>
</dbReference>
<dbReference type="OrthoDB" id="9797743at2"/>
<sequence>MTGAAPHMRPKGPAPELVIFDCDGVLVDSEPLAIAVLTATLAELGLSVDDEMAYDRFLGRSFSTMTAILRKEFDLELAPGTVETMRSKLFARFEAALSPVAGIGNVLAGLDMPFCVASSSQPERIALSLKLTALDTYFGSHVFSATMVENGKPAPDLFLLAARQMGFSPEKCLVIEDSPAGILAAKAAGMKVFGFTGGGHAEPAGLDEKLAMLEPDYIFADMQMLPDLLHSPQLFGE</sequence>
<dbReference type="SFLD" id="SFLDS00003">
    <property type="entry name" value="Haloacid_Dehalogenase"/>
    <property type="match status" value="1"/>
</dbReference>